<dbReference type="PANTHER" id="PTHR42943">
    <property type="entry name" value="GLUTATHIONE S-TRANSFERASE KAPPA"/>
    <property type="match status" value="1"/>
</dbReference>
<dbReference type="Pfam" id="PF01323">
    <property type="entry name" value="DSBA"/>
    <property type="match status" value="1"/>
</dbReference>
<dbReference type="Proteomes" id="UP001243420">
    <property type="component" value="Chromosome"/>
</dbReference>
<organism evidence="3 4">
    <name type="scientific">Jannaschia ovalis</name>
    <dbReference type="NCBI Taxonomy" id="3038773"/>
    <lineage>
        <taxon>Bacteria</taxon>
        <taxon>Pseudomonadati</taxon>
        <taxon>Pseudomonadota</taxon>
        <taxon>Alphaproteobacteria</taxon>
        <taxon>Rhodobacterales</taxon>
        <taxon>Roseobacteraceae</taxon>
        <taxon>Jannaschia</taxon>
    </lineage>
</organism>
<reference evidence="3 4" key="1">
    <citation type="submission" date="2023-04" db="EMBL/GenBank/DDBJ databases">
        <title>Jannaschia ovalis sp. nov., a marine bacterium isolated from sea tidal flat.</title>
        <authorList>
            <person name="Kwon D.Y."/>
            <person name="Kim J.-J."/>
        </authorList>
    </citation>
    <scope>NUCLEOTIDE SEQUENCE [LARGE SCALE GENOMIC DNA]</scope>
    <source>
        <strain evidence="3 4">GRR-S6-38</strain>
    </source>
</reference>
<dbReference type="RefSeq" id="WP_279966040.1">
    <property type="nucleotide sequence ID" value="NZ_CP122537.1"/>
</dbReference>
<dbReference type="InterPro" id="IPR044087">
    <property type="entry name" value="NahD-like"/>
</dbReference>
<evidence type="ECO:0000313" key="3">
    <source>
        <dbReference type="EMBL" id="WGH79244.1"/>
    </source>
</evidence>
<accession>A0ABY8LGG3</accession>
<dbReference type="PIRSF" id="PIRSF006386">
    <property type="entry name" value="HCCAis_GSTk"/>
    <property type="match status" value="1"/>
</dbReference>
<dbReference type="CDD" id="cd03022">
    <property type="entry name" value="DsbA_HCCA_Iso"/>
    <property type="match status" value="1"/>
</dbReference>
<evidence type="ECO:0000259" key="2">
    <source>
        <dbReference type="Pfam" id="PF01323"/>
    </source>
</evidence>
<dbReference type="InterPro" id="IPR051924">
    <property type="entry name" value="GST_Kappa/NadH"/>
</dbReference>
<evidence type="ECO:0000313" key="4">
    <source>
        <dbReference type="Proteomes" id="UP001243420"/>
    </source>
</evidence>
<dbReference type="SUPFAM" id="SSF52833">
    <property type="entry name" value="Thioredoxin-like"/>
    <property type="match status" value="1"/>
</dbReference>
<gene>
    <name evidence="3" type="ORF">P8627_02980</name>
</gene>
<dbReference type="InterPro" id="IPR014440">
    <property type="entry name" value="HCCAis_GSTk"/>
</dbReference>
<proteinExistence type="inferred from homology"/>
<dbReference type="Gene3D" id="3.40.30.10">
    <property type="entry name" value="Glutaredoxin"/>
    <property type="match status" value="1"/>
</dbReference>
<protein>
    <recommendedName>
        <fullName evidence="1">2-hydroxychromene-2-carboxylate isomerase</fullName>
        <ecNumber evidence="1">5.99.1.4</ecNumber>
    </recommendedName>
</protein>
<comment type="catalytic activity">
    <reaction evidence="1">
        <text>2-hydroxychromene-2-carboxylate = (3E)-4-(2-hydroxyphenyl)-2-oxobut-3-enoate</text>
        <dbReference type="Rhea" id="RHEA:27401"/>
        <dbReference type="ChEBI" id="CHEBI:59350"/>
        <dbReference type="ChEBI" id="CHEBI:59353"/>
        <dbReference type="EC" id="5.99.1.4"/>
    </reaction>
</comment>
<dbReference type="InterPro" id="IPR036249">
    <property type="entry name" value="Thioredoxin-like_sf"/>
</dbReference>
<feature type="domain" description="DSBA-like thioredoxin" evidence="2">
    <location>
        <begin position="2"/>
        <end position="190"/>
    </location>
</feature>
<evidence type="ECO:0000256" key="1">
    <source>
        <dbReference type="PIRNR" id="PIRNR006386"/>
    </source>
</evidence>
<dbReference type="PANTHER" id="PTHR42943:SF2">
    <property type="entry name" value="GLUTATHIONE S-TRANSFERASE KAPPA 1"/>
    <property type="match status" value="1"/>
</dbReference>
<dbReference type="EMBL" id="CP122537">
    <property type="protein sequence ID" value="WGH79244.1"/>
    <property type="molecule type" value="Genomic_DNA"/>
</dbReference>
<keyword evidence="4" id="KW-1185">Reference proteome</keyword>
<keyword evidence="1 3" id="KW-0413">Isomerase</keyword>
<comment type="similarity">
    <text evidence="1">Belongs to the GST superfamily. NadH family.</text>
</comment>
<name>A0ABY8LGG3_9RHOB</name>
<dbReference type="GO" id="GO:0016853">
    <property type="term" value="F:isomerase activity"/>
    <property type="evidence" value="ECO:0007669"/>
    <property type="project" value="UniProtKB-KW"/>
</dbReference>
<dbReference type="InterPro" id="IPR001853">
    <property type="entry name" value="DSBA-like_thioredoxin_dom"/>
</dbReference>
<dbReference type="EC" id="5.99.1.4" evidence="1"/>
<sequence length="198" mass="21439">MQIDYYFSTISPYTYLAGTALEEIAARRGATIAYKPLDVVGLFARTGGTPPAERHPNRQAYRLQDLARRAERLGLPINVKPAHWPTNPAPSSYAIIAAAADGAGDMGALVSGLTRACWAEERDIAEDAVIGDCLEAAGFARGLVNSGMMAGAETYARNLEQAVAAGVFGAPFYITADDQRFWGQDRLEDLDWWLGRRG</sequence>